<dbReference type="SMART" id="SM00267">
    <property type="entry name" value="GGDEF"/>
    <property type="match status" value="1"/>
</dbReference>
<feature type="transmembrane region" description="Helical" evidence="1">
    <location>
        <begin position="147"/>
        <end position="165"/>
    </location>
</feature>
<dbReference type="PANTHER" id="PTHR45138">
    <property type="entry name" value="REGULATORY COMPONENTS OF SENSORY TRANSDUCTION SYSTEM"/>
    <property type="match status" value="1"/>
</dbReference>
<dbReference type="Pfam" id="PF00990">
    <property type="entry name" value="GGDEF"/>
    <property type="match status" value="1"/>
</dbReference>
<evidence type="ECO:0000313" key="3">
    <source>
        <dbReference type="EMBL" id="PWJ95376.1"/>
    </source>
</evidence>
<keyword evidence="1" id="KW-0472">Membrane</keyword>
<comment type="caution">
    <text evidence="3">The sequence shown here is derived from an EMBL/GenBank/DDBJ whole genome shotgun (WGS) entry which is preliminary data.</text>
</comment>
<reference evidence="3 4" key="1">
    <citation type="submission" date="2018-05" db="EMBL/GenBank/DDBJ databases">
        <title>Genomic Encyclopedia of Type Strains, Phase IV (KMG-IV): sequencing the most valuable type-strain genomes for metagenomic binning, comparative biology and taxonomic classification.</title>
        <authorList>
            <person name="Goeker M."/>
        </authorList>
    </citation>
    <scope>NUCLEOTIDE SEQUENCE [LARGE SCALE GENOMIC DNA]</scope>
    <source>
        <strain evidence="3 4">DSM 24906</strain>
    </source>
</reference>
<dbReference type="SUPFAM" id="SSF55073">
    <property type="entry name" value="Nucleotide cyclase"/>
    <property type="match status" value="1"/>
</dbReference>
<dbReference type="InterPro" id="IPR029016">
    <property type="entry name" value="GAF-like_dom_sf"/>
</dbReference>
<feature type="transmembrane region" description="Helical" evidence="1">
    <location>
        <begin position="62"/>
        <end position="84"/>
    </location>
</feature>
<feature type="transmembrane region" description="Helical" evidence="1">
    <location>
        <begin position="120"/>
        <end position="140"/>
    </location>
</feature>
<dbReference type="InterPro" id="IPR029787">
    <property type="entry name" value="Nucleotide_cyclase"/>
</dbReference>
<dbReference type="InterPro" id="IPR043128">
    <property type="entry name" value="Rev_trsase/Diguanyl_cyclase"/>
</dbReference>
<dbReference type="GO" id="GO:0052621">
    <property type="term" value="F:diguanylate cyclase activity"/>
    <property type="evidence" value="ECO:0007669"/>
    <property type="project" value="TreeGrafter"/>
</dbReference>
<evidence type="ECO:0000259" key="2">
    <source>
        <dbReference type="PROSITE" id="PS50887"/>
    </source>
</evidence>
<sequence>MDKRKKVVYYILIITGILLTSYIPFEKFNIEFKYLIPLFLITYISDNLKIYWRYDRRLVSNIVGFTFSFILGLPYIFLNSFITFFRLKKSSLNGRLYVFLVYYNTYILSAIIAYKFDGILSIFLFLTLSKIFNSIIMNTLKTFDFNIFLLEYLHFLTLIPFSYFYLISDQYIIKMALITVNLLLSILYYLLIKLKNEKNDEIIKNQRLQKFNEITLKFSNILKQFSVKDTEYFVLDEIAKIIHSQLKYKHVLISMFDFKKNTVERITQKGLSENDFNKIKNKRVSIDKIMNLLDISNKYLETYFIPNNGNDKDYLFSLRNEVNINDSLKPSNLWRYDDLLLITLKNDMNDIIGYISCDEPESGLRPTKEELNILTVLTQLASITLENSYKYDEVINIAERDGLTKLYNHSKLFSDLKLFEKDGKNISIAFFDMDNFKSFNDNYGHLEGDKILKKISKLFKNNIRDNDRVYRYGGDEFVFIFNNIKKDKSKDIIKRFIEKTSSINSNITFSIGIADSSETSKYKELLDLADKRAYKSKKLGKDRITI</sequence>
<dbReference type="GO" id="GO:0043709">
    <property type="term" value="P:cell adhesion involved in single-species biofilm formation"/>
    <property type="evidence" value="ECO:0007669"/>
    <property type="project" value="TreeGrafter"/>
</dbReference>
<dbReference type="SUPFAM" id="SSF55781">
    <property type="entry name" value="GAF domain-like"/>
    <property type="match status" value="1"/>
</dbReference>
<dbReference type="Gene3D" id="3.30.70.270">
    <property type="match status" value="1"/>
</dbReference>
<dbReference type="InterPro" id="IPR000160">
    <property type="entry name" value="GGDEF_dom"/>
</dbReference>
<evidence type="ECO:0000256" key="1">
    <source>
        <dbReference type="SAM" id="Phobius"/>
    </source>
</evidence>
<protein>
    <submittedName>
        <fullName evidence="3">Diguanylate cyclase (GGDEF)-like protein</fullName>
    </submittedName>
</protein>
<feature type="transmembrane region" description="Helical" evidence="1">
    <location>
        <begin position="96"/>
        <end position="114"/>
    </location>
</feature>
<feature type="domain" description="GGDEF" evidence="2">
    <location>
        <begin position="424"/>
        <end position="546"/>
    </location>
</feature>
<evidence type="ECO:0000313" key="4">
    <source>
        <dbReference type="Proteomes" id="UP000245921"/>
    </source>
</evidence>
<dbReference type="RefSeq" id="WP_109604295.1">
    <property type="nucleotide sequence ID" value="NZ_QGGI01000005.1"/>
</dbReference>
<accession>A0AA45C7L3</accession>
<dbReference type="PROSITE" id="PS50887">
    <property type="entry name" value="GGDEF"/>
    <property type="match status" value="1"/>
</dbReference>
<organism evidence="3 4">
    <name type="scientific">Oceanotoga teriensis</name>
    <dbReference type="NCBI Taxonomy" id="515440"/>
    <lineage>
        <taxon>Bacteria</taxon>
        <taxon>Thermotogati</taxon>
        <taxon>Thermotogota</taxon>
        <taxon>Thermotogae</taxon>
        <taxon>Petrotogales</taxon>
        <taxon>Petrotogaceae</taxon>
        <taxon>Oceanotoga</taxon>
    </lineage>
</organism>
<dbReference type="GO" id="GO:1902201">
    <property type="term" value="P:negative regulation of bacterial-type flagellum-dependent cell motility"/>
    <property type="evidence" value="ECO:0007669"/>
    <property type="project" value="TreeGrafter"/>
</dbReference>
<feature type="transmembrane region" description="Helical" evidence="1">
    <location>
        <begin position="7"/>
        <end position="25"/>
    </location>
</feature>
<proteinExistence type="predicted"/>
<dbReference type="PANTHER" id="PTHR45138:SF9">
    <property type="entry name" value="DIGUANYLATE CYCLASE DGCM-RELATED"/>
    <property type="match status" value="1"/>
</dbReference>
<keyword evidence="1" id="KW-0812">Transmembrane</keyword>
<keyword evidence="4" id="KW-1185">Reference proteome</keyword>
<dbReference type="Proteomes" id="UP000245921">
    <property type="component" value="Unassembled WGS sequence"/>
</dbReference>
<dbReference type="InterPro" id="IPR050469">
    <property type="entry name" value="Diguanylate_Cyclase"/>
</dbReference>
<dbReference type="AlphaFoldDB" id="A0AA45C7L3"/>
<dbReference type="NCBIfam" id="TIGR00254">
    <property type="entry name" value="GGDEF"/>
    <property type="match status" value="1"/>
</dbReference>
<dbReference type="Gene3D" id="3.30.450.40">
    <property type="match status" value="1"/>
</dbReference>
<gene>
    <name evidence="3" type="ORF">C7380_1052</name>
</gene>
<dbReference type="GO" id="GO:0005886">
    <property type="term" value="C:plasma membrane"/>
    <property type="evidence" value="ECO:0007669"/>
    <property type="project" value="TreeGrafter"/>
</dbReference>
<keyword evidence="1" id="KW-1133">Transmembrane helix</keyword>
<dbReference type="CDD" id="cd01949">
    <property type="entry name" value="GGDEF"/>
    <property type="match status" value="1"/>
</dbReference>
<dbReference type="EMBL" id="QGGI01000005">
    <property type="protein sequence ID" value="PWJ95376.1"/>
    <property type="molecule type" value="Genomic_DNA"/>
</dbReference>
<name>A0AA45C7L3_9BACT</name>
<feature type="transmembrane region" description="Helical" evidence="1">
    <location>
        <begin position="171"/>
        <end position="191"/>
    </location>
</feature>